<evidence type="ECO:0000313" key="2">
    <source>
        <dbReference type="EMBL" id="KOO28446.1"/>
    </source>
</evidence>
<dbReference type="Proteomes" id="UP000037460">
    <property type="component" value="Unassembled WGS sequence"/>
</dbReference>
<gene>
    <name evidence="2" type="ORF">Ctob_001949</name>
</gene>
<feature type="region of interest" description="Disordered" evidence="1">
    <location>
        <begin position="135"/>
        <end position="155"/>
    </location>
</feature>
<evidence type="ECO:0000313" key="3">
    <source>
        <dbReference type="Proteomes" id="UP000037460"/>
    </source>
</evidence>
<name>A0A0M0JPE9_9EUKA</name>
<accession>A0A0M0JPE9</accession>
<proteinExistence type="predicted"/>
<keyword evidence="3" id="KW-1185">Reference proteome</keyword>
<dbReference type="EMBL" id="JWZX01002568">
    <property type="protein sequence ID" value="KOO28446.1"/>
    <property type="molecule type" value="Genomic_DNA"/>
</dbReference>
<organism evidence="2 3">
    <name type="scientific">Chrysochromulina tobinii</name>
    <dbReference type="NCBI Taxonomy" id="1460289"/>
    <lineage>
        <taxon>Eukaryota</taxon>
        <taxon>Haptista</taxon>
        <taxon>Haptophyta</taxon>
        <taxon>Prymnesiophyceae</taxon>
        <taxon>Prymnesiales</taxon>
        <taxon>Chrysochromulinaceae</taxon>
        <taxon>Chrysochromulina</taxon>
    </lineage>
</organism>
<reference evidence="3" key="1">
    <citation type="journal article" date="2015" name="PLoS Genet.">
        <title>Genome Sequence and Transcriptome Analyses of Chrysochromulina tobin: Metabolic Tools for Enhanced Algal Fitness in the Prominent Order Prymnesiales (Haptophyceae).</title>
        <authorList>
            <person name="Hovde B.T."/>
            <person name="Deodato C.R."/>
            <person name="Hunsperger H.M."/>
            <person name="Ryken S.A."/>
            <person name="Yost W."/>
            <person name="Jha R.K."/>
            <person name="Patterson J."/>
            <person name="Monnat R.J. Jr."/>
            <person name="Barlow S.B."/>
            <person name="Starkenburg S.R."/>
            <person name="Cattolico R.A."/>
        </authorList>
    </citation>
    <scope>NUCLEOTIDE SEQUENCE</scope>
    <source>
        <strain evidence="3">CCMP291</strain>
    </source>
</reference>
<comment type="caution">
    <text evidence="2">The sequence shown here is derived from an EMBL/GenBank/DDBJ whole genome shotgun (WGS) entry which is preliminary data.</text>
</comment>
<protein>
    <submittedName>
        <fullName evidence="2">Uncharacterized protein</fullName>
    </submittedName>
</protein>
<evidence type="ECO:0000256" key="1">
    <source>
        <dbReference type="SAM" id="MobiDB-lite"/>
    </source>
</evidence>
<dbReference type="AlphaFoldDB" id="A0A0M0JPE9"/>
<sequence length="155" mass="16961">MANIPDLRSVQIASASLANDVNNLRRAVAKVEVIPEEDAKVWSFQGASGRRVLVDRRAPAPMPYGNARYTASSWKVGARSTEVHPITGQHTYDTGNLYRTVHWKDEGFGLNGRFTDAIALAGMWRNDGLNTAATRSKAVSDPTGWGTPKDNISFM</sequence>